<proteinExistence type="predicted"/>
<dbReference type="GO" id="GO:0031167">
    <property type="term" value="P:rRNA methylation"/>
    <property type="evidence" value="ECO:0007669"/>
    <property type="project" value="InterPro"/>
</dbReference>
<dbReference type="PIRSF" id="PIRSF004553">
    <property type="entry name" value="CHP00095"/>
    <property type="match status" value="1"/>
</dbReference>
<evidence type="ECO:0000256" key="1">
    <source>
        <dbReference type="ARBA" id="ARBA00022603"/>
    </source>
</evidence>
<dbReference type="InterPro" id="IPR029063">
    <property type="entry name" value="SAM-dependent_MTases_sf"/>
</dbReference>
<sequence length="202" mass="22802">MRVIAGSARGAALYGAKGRKLRPVLDRVKESMFNLLSDRVEDARVLDLFAGVGSFGIEALSRGAHRADFIEQHAATARAINENLNRAHLQDRGVVHVARLPGGLAAARGLYGLIFIDPPFRIDQRLLDVLFRLIYNRGLLEEDGLAIYRYSPHGNYKPPVDKWLLEERRDYGDSIVSIYSPVRRDGRKKGKNLERSNLPWHF</sequence>
<dbReference type="Gene3D" id="3.40.50.150">
    <property type="entry name" value="Vaccinia Virus protein VP39"/>
    <property type="match status" value="1"/>
</dbReference>
<dbReference type="PANTHER" id="PTHR43542">
    <property type="entry name" value="METHYLTRANSFERASE"/>
    <property type="match status" value="1"/>
</dbReference>
<dbReference type="AlphaFoldDB" id="A0A2N3G497"/>
<gene>
    <name evidence="3" type="primary">rsmD</name>
    <name evidence="3" type="ORF">CVT63_08230</name>
</gene>
<comment type="caution">
    <text evidence="3">The sequence shown here is derived from an EMBL/GenBank/DDBJ whole genome shotgun (WGS) entry which is preliminary data.</text>
</comment>
<dbReference type="PANTHER" id="PTHR43542:SF1">
    <property type="entry name" value="METHYLTRANSFERASE"/>
    <property type="match status" value="1"/>
</dbReference>
<dbReference type="GO" id="GO:0008168">
    <property type="term" value="F:methyltransferase activity"/>
    <property type="evidence" value="ECO:0007669"/>
    <property type="project" value="UniProtKB-KW"/>
</dbReference>
<protein>
    <submittedName>
        <fullName evidence="3">16S rRNA (Guanine(966)-N(2))-methyltransferase RsmD</fullName>
    </submittedName>
</protein>
<reference evidence="3 4" key="1">
    <citation type="journal article" date="2017" name="ISME J.">
        <title>Potential for microbial H2 and metal transformations associated with novel bacteria and archaea in deep terrestrial subsurface sediments.</title>
        <authorList>
            <person name="Hernsdorf A.W."/>
            <person name="Amano Y."/>
            <person name="Miyakawa K."/>
            <person name="Ise K."/>
            <person name="Suzuki Y."/>
            <person name="Anantharaman K."/>
            <person name="Probst A."/>
            <person name="Burstein D."/>
            <person name="Thomas B.C."/>
            <person name="Banfield J.F."/>
        </authorList>
    </citation>
    <scope>NUCLEOTIDE SEQUENCE [LARGE SCALE GENOMIC DNA]</scope>
    <source>
        <strain evidence="3">HGW-Actinobacteria-3</strain>
    </source>
</reference>
<keyword evidence="2 3" id="KW-0808">Transferase</keyword>
<dbReference type="Proteomes" id="UP000233654">
    <property type="component" value="Unassembled WGS sequence"/>
</dbReference>
<dbReference type="SUPFAM" id="SSF53335">
    <property type="entry name" value="S-adenosyl-L-methionine-dependent methyltransferases"/>
    <property type="match status" value="1"/>
</dbReference>
<name>A0A2N3G497_9ACTN</name>
<dbReference type="EMBL" id="PHEX01000115">
    <property type="protein sequence ID" value="PKQ27398.1"/>
    <property type="molecule type" value="Genomic_DNA"/>
</dbReference>
<evidence type="ECO:0000256" key="2">
    <source>
        <dbReference type="ARBA" id="ARBA00022679"/>
    </source>
</evidence>
<dbReference type="Pfam" id="PF03602">
    <property type="entry name" value="Cons_hypoth95"/>
    <property type="match status" value="1"/>
</dbReference>
<keyword evidence="1 3" id="KW-0489">Methyltransferase</keyword>
<accession>A0A2N3G497</accession>
<dbReference type="InterPro" id="IPR004398">
    <property type="entry name" value="RNA_MeTrfase_RsmD"/>
</dbReference>
<evidence type="ECO:0000313" key="4">
    <source>
        <dbReference type="Proteomes" id="UP000233654"/>
    </source>
</evidence>
<dbReference type="NCBIfam" id="TIGR00095">
    <property type="entry name" value="16S rRNA (guanine(966)-N(2))-methyltransferase RsmD"/>
    <property type="match status" value="1"/>
</dbReference>
<evidence type="ECO:0000313" key="3">
    <source>
        <dbReference type="EMBL" id="PKQ27398.1"/>
    </source>
</evidence>
<organism evidence="3 4">
    <name type="scientific">Candidatus Anoxymicrobium japonicum</name>
    <dbReference type="NCBI Taxonomy" id="2013648"/>
    <lineage>
        <taxon>Bacteria</taxon>
        <taxon>Bacillati</taxon>
        <taxon>Actinomycetota</taxon>
        <taxon>Candidatus Geothermincolia</taxon>
        <taxon>Candidatus Geothermincolales</taxon>
        <taxon>Candidatus Anoxymicrobiaceae</taxon>
        <taxon>Candidatus Anoxymicrobium</taxon>
    </lineage>
</organism>